<protein>
    <submittedName>
        <fullName evidence="1">Uncharacterized protein</fullName>
    </submittedName>
</protein>
<dbReference type="EMBL" id="LVJH01000030">
    <property type="protein sequence ID" value="OAB40973.1"/>
    <property type="molecule type" value="Genomic_DNA"/>
</dbReference>
<dbReference type="AlphaFoldDB" id="A0A162MA88"/>
<dbReference type="Proteomes" id="UP000076967">
    <property type="component" value="Unassembled WGS sequence"/>
</dbReference>
<accession>A0A162MA88</accession>
<evidence type="ECO:0000313" key="2">
    <source>
        <dbReference type="Proteomes" id="UP000076967"/>
    </source>
</evidence>
<gene>
    <name evidence="1" type="ORF">PGLA_17380</name>
</gene>
<keyword evidence="2" id="KW-1185">Reference proteome</keyword>
<reference evidence="1 2" key="1">
    <citation type="submission" date="2016-03" db="EMBL/GenBank/DDBJ databases">
        <title>Draft genome sequence of Paenibacillus glacialis DSM 22343.</title>
        <authorList>
            <person name="Shin S.-K."/>
            <person name="Yi H."/>
        </authorList>
    </citation>
    <scope>NUCLEOTIDE SEQUENCE [LARGE SCALE GENOMIC DNA]</scope>
    <source>
        <strain evidence="1 2">DSM 22343</strain>
    </source>
</reference>
<name>A0A162MA88_9BACL</name>
<comment type="caution">
    <text evidence="1">The sequence shown here is derived from an EMBL/GenBank/DDBJ whole genome shotgun (WGS) entry which is preliminary data.</text>
</comment>
<sequence>MTFLSFSFYGGDIHEMETYIIRDLLIQNGCKSKEIWFLLRHDIGRIAIRYLRNSSYVCEEKFFNMLLAEIIVRLNN</sequence>
<evidence type="ECO:0000313" key="1">
    <source>
        <dbReference type="EMBL" id="OAB40973.1"/>
    </source>
</evidence>
<organism evidence="1 2">
    <name type="scientific">Paenibacillus glacialis</name>
    <dbReference type="NCBI Taxonomy" id="494026"/>
    <lineage>
        <taxon>Bacteria</taxon>
        <taxon>Bacillati</taxon>
        <taxon>Bacillota</taxon>
        <taxon>Bacilli</taxon>
        <taxon>Bacillales</taxon>
        <taxon>Paenibacillaceae</taxon>
        <taxon>Paenibacillus</taxon>
    </lineage>
</organism>
<proteinExistence type="predicted"/>
<dbReference type="STRING" id="494026.PGLA_17380"/>